<accession>A0A5K1HBN3</accession>
<name>A0A5K1HBN3_9MAGN</name>
<gene>
    <name evidence="1" type="ORF">NYM_LOCUS29177</name>
</gene>
<protein>
    <submittedName>
        <fullName evidence="1">Uncharacterized protein</fullName>
    </submittedName>
</protein>
<organism evidence="1">
    <name type="scientific">Nymphaea colorata</name>
    <name type="common">pocket water lily</name>
    <dbReference type="NCBI Taxonomy" id="210225"/>
    <lineage>
        <taxon>Eukaryota</taxon>
        <taxon>Viridiplantae</taxon>
        <taxon>Streptophyta</taxon>
        <taxon>Embryophyta</taxon>
        <taxon>Tracheophyta</taxon>
        <taxon>Spermatophyta</taxon>
        <taxon>Magnoliopsida</taxon>
        <taxon>Nymphaeales</taxon>
        <taxon>Nymphaeaceae</taxon>
        <taxon>Nymphaea</taxon>
    </lineage>
</organism>
<dbReference type="EMBL" id="LR721928">
    <property type="protein sequence ID" value="VVW85223.1"/>
    <property type="molecule type" value="Genomic_DNA"/>
</dbReference>
<evidence type="ECO:0000313" key="1">
    <source>
        <dbReference type="EMBL" id="VVW85223.1"/>
    </source>
</evidence>
<sequence>MGMIYMNDEDININSIILKWTKKLKPEQAFISQQVAYIEDTVNKIWKLSERQLVATTKVGLVRNALSLIEESTN</sequence>
<proteinExistence type="predicted"/>
<reference evidence="1" key="1">
    <citation type="submission" date="2019-09" db="EMBL/GenBank/DDBJ databases">
        <authorList>
            <person name="Zhang L."/>
        </authorList>
    </citation>
    <scope>NUCLEOTIDE SEQUENCE</scope>
</reference>
<dbReference type="AlphaFoldDB" id="A0A5K1HBN3"/>